<dbReference type="SUPFAM" id="SSF50814">
    <property type="entry name" value="Lipocalins"/>
    <property type="match status" value="1"/>
</dbReference>
<comment type="caution">
    <text evidence="2">The sequence shown here is derived from an EMBL/GenBank/DDBJ whole genome shotgun (WGS) entry which is preliminary data.</text>
</comment>
<reference evidence="2 3" key="1">
    <citation type="journal article" date="2018" name="ACS Chem. Biol.">
        <title>Ketoreductase domain dysfunction expands chemodiversity: malyngamide biosynthesis in the cyanobacterium Okeania hirsuta.</title>
        <authorList>
            <person name="Moss N.A."/>
            <person name="Leao T."/>
            <person name="Rankin M."/>
            <person name="McCullough T.M."/>
            <person name="Qu P."/>
            <person name="Korobeynikov A."/>
            <person name="Smith J.L."/>
            <person name="Gerwick L."/>
            <person name="Gerwick W.H."/>
        </authorList>
    </citation>
    <scope>NUCLEOTIDE SEQUENCE [LARGE SCALE GENOMIC DNA]</scope>
    <source>
        <strain evidence="2 3">PAB10Feb10-1</strain>
    </source>
</reference>
<dbReference type="Gene3D" id="2.40.128.20">
    <property type="match status" value="1"/>
</dbReference>
<dbReference type="InterPro" id="IPR022017">
    <property type="entry name" value="BFA1-like_DUF3598"/>
</dbReference>
<name>A0A3N6N7M1_9CYAN</name>
<proteinExistence type="predicted"/>
<evidence type="ECO:0000259" key="1">
    <source>
        <dbReference type="Pfam" id="PF12204"/>
    </source>
</evidence>
<evidence type="ECO:0000313" key="2">
    <source>
        <dbReference type="EMBL" id="RQH23259.1"/>
    </source>
</evidence>
<gene>
    <name evidence="2" type="ORF">D5R40_30570</name>
</gene>
<dbReference type="EMBL" id="RCBY01000348">
    <property type="protein sequence ID" value="RQH23259.1"/>
    <property type="molecule type" value="Genomic_DNA"/>
</dbReference>
<feature type="domain" description="DUF3598" evidence="1">
    <location>
        <begin position="8"/>
        <end position="146"/>
    </location>
</feature>
<accession>A0A3N6N7M1</accession>
<dbReference type="InterPro" id="IPR012674">
    <property type="entry name" value="Calycin"/>
</dbReference>
<evidence type="ECO:0000313" key="3">
    <source>
        <dbReference type="Proteomes" id="UP000269154"/>
    </source>
</evidence>
<organism evidence="2 3">
    <name type="scientific">Okeania hirsuta</name>
    <dbReference type="NCBI Taxonomy" id="1458930"/>
    <lineage>
        <taxon>Bacteria</taxon>
        <taxon>Bacillati</taxon>
        <taxon>Cyanobacteriota</taxon>
        <taxon>Cyanophyceae</taxon>
        <taxon>Oscillatoriophycideae</taxon>
        <taxon>Oscillatoriales</taxon>
        <taxon>Microcoleaceae</taxon>
        <taxon>Okeania</taxon>
    </lineage>
</organism>
<sequence>MSKIREEMSVLVRHEGDWKGTYTIVDNQGNIIDRHSSHLTCQFPDNGEYPYFQTNRYEWEDGKKEEYKFPGIYRDKKIWFDTERLDGYAWEVDDSTIILWITYKGMPDLYIYEMINISPDNNHRARTWHWFNNHQIVKRTIIKEERVLN</sequence>
<dbReference type="Proteomes" id="UP000269154">
    <property type="component" value="Unassembled WGS sequence"/>
</dbReference>
<protein>
    <submittedName>
        <fullName evidence="2">DUF3598 domain-containing protein</fullName>
    </submittedName>
</protein>
<dbReference type="OrthoDB" id="457594at2"/>
<keyword evidence="3" id="KW-1185">Reference proteome</keyword>
<dbReference type="AlphaFoldDB" id="A0A3N6N7M1"/>
<dbReference type="RefSeq" id="WP_124147012.1">
    <property type="nucleotide sequence ID" value="NZ_CAWOKI010000211.1"/>
</dbReference>
<dbReference type="Pfam" id="PF12204">
    <property type="entry name" value="DUF3598_N"/>
    <property type="match status" value="1"/>
</dbReference>